<protein>
    <submittedName>
        <fullName evidence="2">Uncharacterized protein</fullName>
    </submittedName>
</protein>
<sequence length="108" mass="11903">MKKHAECCVEAEERIIFPDSCVRTTASNLSSKKRTNQTGFFGRWTAAVTAAAAGTQSQSLTNNLSHPPYDDTLIPCEKPKPRTQEAQGMIIEGEDFSGERDTHLPPDH</sequence>
<dbReference type="Proteomes" id="UP000708208">
    <property type="component" value="Unassembled WGS sequence"/>
</dbReference>
<dbReference type="EMBL" id="CAJVCH010234543">
    <property type="protein sequence ID" value="CAG7732601.1"/>
    <property type="molecule type" value="Genomic_DNA"/>
</dbReference>
<reference evidence="2" key="1">
    <citation type="submission" date="2021-06" db="EMBL/GenBank/DDBJ databases">
        <authorList>
            <person name="Hodson N. C."/>
            <person name="Mongue J. A."/>
            <person name="Jaron S. K."/>
        </authorList>
    </citation>
    <scope>NUCLEOTIDE SEQUENCE</scope>
</reference>
<gene>
    <name evidence="2" type="ORF">AFUS01_LOCUS21109</name>
</gene>
<proteinExistence type="predicted"/>
<accession>A0A8J2KCV9</accession>
<feature type="region of interest" description="Disordered" evidence="1">
    <location>
        <begin position="55"/>
        <end position="84"/>
    </location>
</feature>
<evidence type="ECO:0000256" key="1">
    <source>
        <dbReference type="SAM" id="MobiDB-lite"/>
    </source>
</evidence>
<feature type="compositionally biased region" description="Polar residues" evidence="1">
    <location>
        <begin position="56"/>
        <end position="65"/>
    </location>
</feature>
<keyword evidence="3" id="KW-1185">Reference proteome</keyword>
<evidence type="ECO:0000313" key="2">
    <source>
        <dbReference type="EMBL" id="CAG7732601.1"/>
    </source>
</evidence>
<dbReference type="AlphaFoldDB" id="A0A8J2KCV9"/>
<evidence type="ECO:0000313" key="3">
    <source>
        <dbReference type="Proteomes" id="UP000708208"/>
    </source>
</evidence>
<name>A0A8J2KCV9_9HEXA</name>
<organism evidence="2 3">
    <name type="scientific">Allacma fusca</name>
    <dbReference type="NCBI Taxonomy" id="39272"/>
    <lineage>
        <taxon>Eukaryota</taxon>
        <taxon>Metazoa</taxon>
        <taxon>Ecdysozoa</taxon>
        <taxon>Arthropoda</taxon>
        <taxon>Hexapoda</taxon>
        <taxon>Collembola</taxon>
        <taxon>Symphypleona</taxon>
        <taxon>Sminthuridae</taxon>
        <taxon>Allacma</taxon>
    </lineage>
</organism>
<comment type="caution">
    <text evidence="2">The sequence shown here is derived from an EMBL/GenBank/DDBJ whole genome shotgun (WGS) entry which is preliminary data.</text>
</comment>